<dbReference type="Pfam" id="PF13279">
    <property type="entry name" value="4HBT_2"/>
    <property type="match status" value="1"/>
</dbReference>
<evidence type="ECO:0000313" key="1">
    <source>
        <dbReference type="EMBL" id="PWE31784.1"/>
    </source>
</evidence>
<proteinExistence type="predicted"/>
<dbReference type="EMBL" id="QEYD01000001">
    <property type="protein sequence ID" value="PWE31784.1"/>
    <property type="molecule type" value="Genomic_DNA"/>
</dbReference>
<evidence type="ECO:0000313" key="2">
    <source>
        <dbReference type="Proteomes" id="UP000244940"/>
    </source>
</evidence>
<dbReference type="InterPro" id="IPR029069">
    <property type="entry name" value="HotDog_dom_sf"/>
</dbReference>
<dbReference type="GeneID" id="94363637"/>
<reference evidence="1 2" key="1">
    <citation type="submission" date="2018-05" db="EMBL/GenBank/DDBJ databases">
        <title>Pararhodobacter marina sp. nov., isolated from deep-sea water of the Indian Ocean.</title>
        <authorList>
            <person name="Lai Q.Sr."/>
            <person name="Liu X."/>
            <person name="Shao Z."/>
        </authorList>
    </citation>
    <scope>NUCLEOTIDE SEQUENCE [LARGE SCALE GENOMIC DNA]</scope>
    <source>
        <strain evidence="1 2">CIC4N-9</strain>
    </source>
</reference>
<protein>
    <submittedName>
        <fullName evidence="1">Acyl-CoA thioesterase</fullName>
    </submittedName>
</protein>
<dbReference type="Proteomes" id="UP000244940">
    <property type="component" value="Unassembled WGS sequence"/>
</dbReference>
<name>A0A2U2CJ25_9RHOB</name>
<comment type="caution">
    <text evidence="1">The sequence shown here is derived from an EMBL/GenBank/DDBJ whole genome shotgun (WGS) entry which is preliminary data.</text>
</comment>
<accession>A0A2U2CJ25</accession>
<organism evidence="1 2">
    <name type="scientific">Pararhodobacter marinus</name>
    <dbReference type="NCBI Taxonomy" id="2184063"/>
    <lineage>
        <taxon>Bacteria</taxon>
        <taxon>Pseudomonadati</taxon>
        <taxon>Pseudomonadota</taxon>
        <taxon>Alphaproteobacteria</taxon>
        <taxon>Rhodobacterales</taxon>
        <taxon>Paracoccaceae</taxon>
        <taxon>Pararhodobacter</taxon>
    </lineage>
</organism>
<dbReference type="CDD" id="cd00586">
    <property type="entry name" value="4HBT"/>
    <property type="match status" value="1"/>
</dbReference>
<gene>
    <name evidence="1" type="ORF">C4N9_01925</name>
</gene>
<keyword evidence="2" id="KW-1185">Reference proteome</keyword>
<dbReference type="Gene3D" id="3.10.129.10">
    <property type="entry name" value="Hotdog Thioesterase"/>
    <property type="match status" value="1"/>
</dbReference>
<dbReference type="RefSeq" id="WP_109531585.1">
    <property type="nucleotide sequence ID" value="NZ_CAXPUO010000006.1"/>
</dbReference>
<dbReference type="SUPFAM" id="SSF54637">
    <property type="entry name" value="Thioesterase/thiol ester dehydrase-isomerase"/>
    <property type="match status" value="1"/>
</dbReference>
<dbReference type="OrthoDB" id="7597365at2"/>
<dbReference type="AlphaFoldDB" id="A0A2U2CJ25"/>
<sequence length="146" mass="16778">MPETDTKPRPELLRGVVHPWHHDIFGHMNVRHYAPFFDDASFFLYTTLNIPISWMMEEHGVHIVSAKAETNFIRELKAGDSFIIDGAARRLGGKSMTFHLRMIHAETGVLHATYDLTEVFFDPRTRKSAPMPEAVRERLTPHLIAD</sequence>